<gene>
    <name evidence="1" type="ORF">PXEA_LOCUS20551</name>
</gene>
<reference evidence="1" key="1">
    <citation type="submission" date="2018-11" db="EMBL/GenBank/DDBJ databases">
        <authorList>
            <consortium name="Pathogen Informatics"/>
        </authorList>
    </citation>
    <scope>NUCLEOTIDE SEQUENCE</scope>
</reference>
<proteinExistence type="predicted"/>
<organism evidence="1 2">
    <name type="scientific">Protopolystoma xenopodis</name>
    <dbReference type="NCBI Taxonomy" id="117903"/>
    <lineage>
        <taxon>Eukaryota</taxon>
        <taxon>Metazoa</taxon>
        <taxon>Spiralia</taxon>
        <taxon>Lophotrochozoa</taxon>
        <taxon>Platyhelminthes</taxon>
        <taxon>Monogenea</taxon>
        <taxon>Polyopisthocotylea</taxon>
        <taxon>Polystomatidea</taxon>
        <taxon>Polystomatidae</taxon>
        <taxon>Protopolystoma</taxon>
    </lineage>
</organism>
<accession>A0A448X3P3</accession>
<comment type="caution">
    <text evidence="1">The sequence shown here is derived from an EMBL/GenBank/DDBJ whole genome shotgun (WGS) entry which is preliminary data.</text>
</comment>
<evidence type="ECO:0000313" key="2">
    <source>
        <dbReference type="Proteomes" id="UP000784294"/>
    </source>
</evidence>
<dbReference type="Proteomes" id="UP000784294">
    <property type="component" value="Unassembled WGS sequence"/>
</dbReference>
<dbReference type="EMBL" id="CAAALY010084993">
    <property type="protein sequence ID" value="VEL27111.1"/>
    <property type="molecule type" value="Genomic_DNA"/>
</dbReference>
<evidence type="ECO:0000313" key="1">
    <source>
        <dbReference type="EMBL" id="VEL27111.1"/>
    </source>
</evidence>
<dbReference type="OrthoDB" id="6254820at2759"/>
<keyword evidence="2" id="KW-1185">Reference proteome</keyword>
<sequence length="120" mass="13841">MQTSWQFASPLCFPVKFFSKCANYAPFSQKRYYPTYVDDFFHAFRLLGTKKQAVDVDNILKKSAILIDFSRYVESSLISAFCPIKRVYMNQLAANNPLEDRWNVGLTQVLVPILLSCPFP</sequence>
<protein>
    <submittedName>
        <fullName evidence="1">Uncharacterized protein</fullName>
    </submittedName>
</protein>
<name>A0A448X3P3_9PLAT</name>
<dbReference type="AlphaFoldDB" id="A0A448X3P3"/>